<dbReference type="Gene3D" id="1.10.150.630">
    <property type="match status" value="1"/>
</dbReference>
<feature type="compositionally biased region" description="Polar residues" evidence="1">
    <location>
        <begin position="35"/>
        <end position="49"/>
    </location>
</feature>
<keyword evidence="3" id="KW-0614">Plasmid</keyword>
<feature type="domain" description="Hypersensitivity response secretion-like HrpJ" evidence="2">
    <location>
        <begin position="74"/>
        <end position="222"/>
    </location>
</feature>
<dbReference type="InterPro" id="IPR010812">
    <property type="entry name" value="HrpJ-like"/>
</dbReference>
<dbReference type="PRINTS" id="PR01344">
    <property type="entry name" value="INVEPROTEIN"/>
</dbReference>
<evidence type="ECO:0000259" key="2">
    <source>
        <dbReference type="Pfam" id="PF07201"/>
    </source>
</evidence>
<dbReference type="NCBIfam" id="TIGR02568">
    <property type="entry name" value="LcrE"/>
    <property type="match status" value="1"/>
</dbReference>
<dbReference type="SUPFAM" id="SSF140591">
    <property type="entry name" value="Type III secretion system domain"/>
    <property type="match status" value="1"/>
</dbReference>
<geneLocation type="plasmid" evidence="3">
    <name>plasmindB</name>
</geneLocation>
<evidence type="ECO:0000256" key="1">
    <source>
        <dbReference type="SAM" id="MobiDB-lite"/>
    </source>
</evidence>
<dbReference type="InterPro" id="IPR013401">
    <property type="entry name" value="T3SS_LcrE"/>
</dbReference>
<dbReference type="AlphaFoldDB" id="A0AAU7U3M3"/>
<accession>A0AAU7U3M3</accession>
<dbReference type="GO" id="GO:0050709">
    <property type="term" value="P:negative regulation of protein secretion"/>
    <property type="evidence" value="ECO:0007669"/>
    <property type="project" value="InterPro"/>
</dbReference>
<feature type="region of interest" description="Disordered" evidence="1">
    <location>
        <begin position="23"/>
        <end position="49"/>
    </location>
</feature>
<sequence>MAGPIQHQVSVTPARLAEVRERQEARGQTELSRDLTGSQNTNIADDTDSNVPTLQQFLSSVDEISAYVALIRNRREIEKRTEFLNDPDIDYILDDEGHEHVNSLINAVRVAAVKAKDKSESKWVLFPRARELFRDDSCLIAALRVMLNRRRLFPEETDIIQEALNEAQEQCNSKATKAGLNIALKARIFGRKLKLSPSIVRNAYREFLEGDDSEVLSYEKWVVLFGASRRHIIIDFIESALLADIESHDPSCTMPEFGMVLRRLTQIKVLRTSDDLFINGLFEKIPEMSAQVAHEDLILFLLCLLSDSDSFADSLNQLTEKFFSGLSQWQKSFFVQMIYNHAKKLPVEMYLSNEHRDILLENIIELLTDISNNQMHEMRVLKDDIQNGGGK</sequence>
<dbReference type="GO" id="GO:0019867">
    <property type="term" value="C:outer membrane"/>
    <property type="evidence" value="ECO:0007669"/>
    <property type="project" value="InterPro"/>
</dbReference>
<dbReference type="RefSeq" id="WP_350262602.1">
    <property type="nucleotide sequence ID" value="NZ_CP158294.1"/>
</dbReference>
<proteinExistence type="predicted"/>
<dbReference type="EMBL" id="CP158294">
    <property type="protein sequence ID" value="XBV47560.1"/>
    <property type="molecule type" value="Genomic_DNA"/>
</dbReference>
<dbReference type="Pfam" id="PF07201">
    <property type="entry name" value="HrpJ"/>
    <property type="match status" value="1"/>
</dbReference>
<organism evidence="3">
    <name type="scientific">Pantoea sp. BJ2</name>
    <dbReference type="NCBI Taxonomy" id="3141322"/>
    <lineage>
        <taxon>Bacteria</taxon>
        <taxon>Pseudomonadati</taxon>
        <taxon>Pseudomonadota</taxon>
        <taxon>Gammaproteobacteria</taxon>
        <taxon>Enterobacterales</taxon>
        <taxon>Erwiniaceae</taxon>
        <taxon>Pantoea</taxon>
    </lineage>
</organism>
<dbReference type="GO" id="GO:0030254">
    <property type="term" value="P:protein secretion by the type III secretion system"/>
    <property type="evidence" value="ECO:0007669"/>
    <property type="project" value="InterPro"/>
</dbReference>
<name>A0AAU7U3M3_9GAMM</name>
<dbReference type="InterPro" id="IPR003520">
    <property type="entry name" value="Invas_InvE"/>
</dbReference>
<protein>
    <submittedName>
        <fullName evidence="3">Type III secretion system gatekeeper subunit SctW</fullName>
    </submittedName>
</protein>
<evidence type="ECO:0000313" key="3">
    <source>
        <dbReference type="EMBL" id="XBV47560.1"/>
    </source>
</evidence>
<reference evidence="3" key="1">
    <citation type="submission" date="2024-06" db="EMBL/GenBank/DDBJ databases">
        <title>Multiomics insights into the TNT degradation mechanism by Pantoea sp. BJ2 isolated from an ammunition destruction site.</title>
        <authorList>
            <person name="Luo J."/>
        </authorList>
    </citation>
    <scope>NUCLEOTIDE SEQUENCE</scope>
    <source>
        <strain evidence="3">BJ2</strain>
        <plasmid evidence="3">plasmindB</plasmid>
    </source>
</reference>
<gene>
    <name evidence="3" type="primary">sctW</name>
    <name evidence="3" type="ORF">AAF463_24895</name>
</gene>
<dbReference type="GO" id="GO:0009986">
    <property type="term" value="C:cell surface"/>
    <property type="evidence" value="ECO:0007669"/>
    <property type="project" value="InterPro"/>
</dbReference>
<feature type="compositionally biased region" description="Basic and acidic residues" evidence="1">
    <location>
        <begin position="23"/>
        <end position="33"/>
    </location>
</feature>